<feature type="signal peptide" evidence="2">
    <location>
        <begin position="1"/>
        <end position="19"/>
    </location>
</feature>
<keyword evidence="4" id="KW-1185">Reference proteome</keyword>
<name>A0A1T4YYN1_9BACT</name>
<keyword evidence="2" id="KW-0732">Signal</keyword>
<feature type="region of interest" description="Disordered" evidence="1">
    <location>
        <begin position="321"/>
        <end position="358"/>
    </location>
</feature>
<dbReference type="Proteomes" id="UP000190774">
    <property type="component" value="Unassembled WGS sequence"/>
</dbReference>
<dbReference type="EMBL" id="FUYE01000021">
    <property type="protein sequence ID" value="SKB06899.1"/>
    <property type="molecule type" value="Genomic_DNA"/>
</dbReference>
<accession>A0A1T4YYN1</accession>
<feature type="compositionally biased region" description="Basic and acidic residues" evidence="1">
    <location>
        <begin position="322"/>
        <end position="338"/>
    </location>
</feature>
<organism evidence="3 4">
    <name type="scientific">Prosthecobacter debontii</name>
    <dbReference type="NCBI Taxonomy" id="48467"/>
    <lineage>
        <taxon>Bacteria</taxon>
        <taxon>Pseudomonadati</taxon>
        <taxon>Verrucomicrobiota</taxon>
        <taxon>Verrucomicrobiia</taxon>
        <taxon>Verrucomicrobiales</taxon>
        <taxon>Verrucomicrobiaceae</taxon>
        <taxon>Prosthecobacter</taxon>
    </lineage>
</organism>
<protein>
    <submittedName>
        <fullName evidence="3">Uncharacterized protein</fullName>
    </submittedName>
</protein>
<evidence type="ECO:0000313" key="4">
    <source>
        <dbReference type="Proteomes" id="UP000190774"/>
    </source>
</evidence>
<evidence type="ECO:0000256" key="1">
    <source>
        <dbReference type="SAM" id="MobiDB-lite"/>
    </source>
</evidence>
<evidence type="ECO:0000256" key="2">
    <source>
        <dbReference type="SAM" id="SignalP"/>
    </source>
</evidence>
<dbReference type="STRING" id="48467.SAMN02745166_04583"/>
<feature type="chain" id="PRO_5013069433" evidence="2">
    <location>
        <begin position="20"/>
        <end position="358"/>
    </location>
</feature>
<gene>
    <name evidence="3" type="ORF">SAMN02745166_04583</name>
</gene>
<dbReference type="RefSeq" id="WP_078815704.1">
    <property type="nucleotide sequence ID" value="NZ_FUYE01000021.1"/>
</dbReference>
<evidence type="ECO:0000313" key="3">
    <source>
        <dbReference type="EMBL" id="SKB06899.1"/>
    </source>
</evidence>
<sequence length="358" mass="40722">MKRLTSFIFGLWLTSSAWALTPQQVEQLQDAKKQFEAGLISQTIYEEVQRKILELTPPSSIKSEAAPKVTGDPTQSAVLAKLTKGYWRLTTHLGEAEAYDGPVHRFRLENGKFSITRFKSNYNDEPGRAVEQPVKELIVKDKGVAFSYLKDPADPKSVGILEISLDEKGEFEVSGVLGPPWYYTLTPAPVMTNREWNEWHRKTDEGNALSELLGTVSEIWKINGEPDHELSGDCFLVWYNAVAVPRTYRYDFGYTLRPFILKMKTRPQGGFEIVSCFDYMQNQWMEFPTLIYETSLDETYVNGVMEGKISESEWNEFVQKTRARDKEMGNRAKSEIPLKDGGTLRGKSPHISPPDEDA</sequence>
<reference evidence="4" key="1">
    <citation type="submission" date="2017-02" db="EMBL/GenBank/DDBJ databases">
        <authorList>
            <person name="Varghese N."/>
            <person name="Submissions S."/>
        </authorList>
    </citation>
    <scope>NUCLEOTIDE SEQUENCE [LARGE SCALE GENOMIC DNA]</scope>
    <source>
        <strain evidence="4">ATCC 700200</strain>
    </source>
</reference>
<dbReference type="AlphaFoldDB" id="A0A1T4YYN1"/>
<proteinExistence type="predicted"/>